<evidence type="ECO:0000256" key="1">
    <source>
        <dbReference type="SAM" id="Phobius"/>
    </source>
</evidence>
<accession>A0A1Y4LGY3</accession>
<dbReference type="EMBL" id="NFKK01000004">
    <property type="protein sequence ID" value="OUP53372.1"/>
    <property type="molecule type" value="Genomic_DNA"/>
</dbReference>
<protein>
    <recommendedName>
        <fullName evidence="4">Ferric oxidoreductase domain-containing protein</fullName>
    </recommendedName>
</protein>
<keyword evidence="1" id="KW-0812">Transmembrane</keyword>
<keyword evidence="1" id="KW-0472">Membrane</keyword>
<keyword evidence="1" id="KW-1133">Transmembrane helix</keyword>
<feature type="transmembrane region" description="Helical" evidence="1">
    <location>
        <begin position="96"/>
        <end position="116"/>
    </location>
</feature>
<feature type="transmembrane region" description="Helical" evidence="1">
    <location>
        <begin position="6"/>
        <end position="23"/>
    </location>
</feature>
<evidence type="ECO:0008006" key="4">
    <source>
        <dbReference type="Google" id="ProtNLM"/>
    </source>
</evidence>
<reference evidence="3" key="1">
    <citation type="submission" date="2017-04" db="EMBL/GenBank/DDBJ databases">
        <title>Function of individual gut microbiota members based on whole genome sequencing of pure cultures obtained from chicken caecum.</title>
        <authorList>
            <person name="Medvecky M."/>
            <person name="Cejkova D."/>
            <person name="Polansky O."/>
            <person name="Karasova D."/>
            <person name="Kubasova T."/>
            <person name="Cizek A."/>
            <person name="Rychlik I."/>
        </authorList>
    </citation>
    <scope>NUCLEOTIDE SEQUENCE [LARGE SCALE GENOMIC DNA]</scope>
    <source>
        <strain evidence="3">An180</strain>
    </source>
</reference>
<feature type="transmembrane region" description="Helical" evidence="1">
    <location>
        <begin position="199"/>
        <end position="218"/>
    </location>
</feature>
<evidence type="ECO:0000313" key="3">
    <source>
        <dbReference type="Proteomes" id="UP000195897"/>
    </source>
</evidence>
<comment type="caution">
    <text evidence="2">The sequence shown here is derived from an EMBL/GenBank/DDBJ whole genome shotgun (WGS) entry which is preliminary data.</text>
</comment>
<feature type="transmembrane region" description="Helical" evidence="1">
    <location>
        <begin position="136"/>
        <end position="154"/>
    </location>
</feature>
<feature type="transmembrane region" description="Helical" evidence="1">
    <location>
        <begin position="30"/>
        <end position="47"/>
    </location>
</feature>
<dbReference type="Proteomes" id="UP000195897">
    <property type="component" value="Unassembled WGS sequence"/>
</dbReference>
<dbReference type="AlphaFoldDB" id="A0A1Y4LGY3"/>
<feature type="transmembrane region" description="Helical" evidence="1">
    <location>
        <begin position="175"/>
        <end position="193"/>
    </location>
</feature>
<sequence>MYPYILVSLVLTLIFALGCHGAIRKHAGAFYALAVLIVVAEVLYYQLGWRDIAPEWLTDHIVNPFKRGALSTAMFMVIMYVGALDAKRPAVRKLMGVRGQLSIIACILTLGHNIIYGKKHFVMLFTNPAEMKPQTMAAAIISIVMIAVMLPLMVTSFKAIRGKMRGGDWKKLQRLAYLFFGLIYVHVMVLFIPKFEKKWMDIVLYTVIFGVYLVLRVAKAVRKPVQVSAGCGA</sequence>
<dbReference type="RefSeq" id="WP_087371484.1">
    <property type="nucleotide sequence ID" value="NZ_NFKK01000004.1"/>
</dbReference>
<gene>
    <name evidence="2" type="ORF">B5F17_05035</name>
</gene>
<evidence type="ECO:0000313" key="2">
    <source>
        <dbReference type="EMBL" id="OUP53372.1"/>
    </source>
</evidence>
<organism evidence="2 3">
    <name type="scientific">Butyricicoccus pullicaecorum</name>
    <dbReference type="NCBI Taxonomy" id="501571"/>
    <lineage>
        <taxon>Bacteria</taxon>
        <taxon>Bacillati</taxon>
        <taxon>Bacillota</taxon>
        <taxon>Clostridia</taxon>
        <taxon>Eubacteriales</taxon>
        <taxon>Butyricicoccaceae</taxon>
        <taxon>Butyricicoccus</taxon>
    </lineage>
</organism>
<feature type="transmembrane region" description="Helical" evidence="1">
    <location>
        <begin position="67"/>
        <end position="84"/>
    </location>
</feature>
<name>A0A1Y4LGY3_9FIRM</name>
<proteinExistence type="predicted"/>